<dbReference type="Pfam" id="PF00171">
    <property type="entry name" value="Aldedh"/>
    <property type="match status" value="1"/>
</dbReference>
<evidence type="ECO:0000256" key="2">
    <source>
        <dbReference type="ARBA" id="ARBA00023002"/>
    </source>
</evidence>
<evidence type="ECO:0000256" key="4">
    <source>
        <dbReference type="PIRNR" id="PIRNR036492"/>
    </source>
</evidence>
<dbReference type="PANTHER" id="PTHR43570">
    <property type="entry name" value="ALDEHYDE DEHYDROGENASE"/>
    <property type="match status" value="1"/>
</dbReference>
<keyword evidence="2 4" id="KW-0560">Oxidoreductase</keyword>
<evidence type="ECO:0000256" key="1">
    <source>
        <dbReference type="ARBA" id="ARBA00009986"/>
    </source>
</evidence>
<evidence type="ECO:0000256" key="7">
    <source>
        <dbReference type="RuleBase" id="RU003345"/>
    </source>
</evidence>
<dbReference type="InterPro" id="IPR016162">
    <property type="entry name" value="Ald_DH_N"/>
</dbReference>
<dbReference type="PANTHER" id="PTHR43570:SF22">
    <property type="entry name" value="ALDEHYDE DEHYDROGENASE"/>
    <property type="match status" value="1"/>
</dbReference>
<dbReference type="GO" id="GO:0006081">
    <property type="term" value="P:aldehyde metabolic process"/>
    <property type="evidence" value="ECO:0007669"/>
    <property type="project" value="InterPro"/>
</dbReference>
<dbReference type="InterPro" id="IPR016163">
    <property type="entry name" value="Ald_DH_C"/>
</dbReference>
<gene>
    <name evidence="10" type="primary">LOC109876471</name>
</gene>
<keyword evidence="8" id="KW-0472">Membrane</keyword>
<evidence type="ECO:0000256" key="3">
    <source>
        <dbReference type="ARBA" id="ARBA00023027"/>
    </source>
</evidence>
<dbReference type="PIRSF" id="PIRSF036492">
    <property type="entry name" value="ALDH"/>
    <property type="match status" value="1"/>
</dbReference>
<dbReference type="GO" id="GO:0005737">
    <property type="term" value="C:cytoplasm"/>
    <property type="evidence" value="ECO:0007669"/>
    <property type="project" value="TreeGrafter"/>
</dbReference>
<feature type="active site" evidence="5 6">
    <location>
        <position position="210"/>
    </location>
</feature>
<organism evidence="10 11">
    <name type="scientific">Oncorhynchus kisutch</name>
    <name type="common">Coho salmon</name>
    <name type="synonym">Salmo kisutch</name>
    <dbReference type="NCBI Taxonomy" id="8019"/>
    <lineage>
        <taxon>Eukaryota</taxon>
        <taxon>Metazoa</taxon>
        <taxon>Chordata</taxon>
        <taxon>Craniata</taxon>
        <taxon>Vertebrata</taxon>
        <taxon>Euteleostomi</taxon>
        <taxon>Actinopterygii</taxon>
        <taxon>Neopterygii</taxon>
        <taxon>Teleostei</taxon>
        <taxon>Protacanthopterygii</taxon>
        <taxon>Salmoniformes</taxon>
        <taxon>Salmonidae</taxon>
        <taxon>Salmoninae</taxon>
        <taxon>Oncorhynchus</taxon>
    </lineage>
</organism>
<keyword evidence="3" id="KW-0520">NAD</keyword>
<accession>A0A8C7JU99</accession>
<evidence type="ECO:0000256" key="6">
    <source>
        <dbReference type="PROSITE-ProRule" id="PRU10007"/>
    </source>
</evidence>
<keyword evidence="8" id="KW-1133">Transmembrane helix</keyword>
<dbReference type="PROSITE" id="PS00070">
    <property type="entry name" value="ALDEHYDE_DEHYDR_CYS"/>
    <property type="match status" value="1"/>
</dbReference>
<dbReference type="SUPFAM" id="SSF53720">
    <property type="entry name" value="ALDH-like"/>
    <property type="match status" value="1"/>
</dbReference>
<proteinExistence type="inferred from homology"/>
<dbReference type="FunFam" id="3.40.309.10:FF:000003">
    <property type="entry name" value="Aldehyde dehydrogenase"/>
    <property type="match status" value="1"/>
</dbReference>
<dbReference type="InterPro" id="IPR015590">
    <property type="entry name" value="Aldehyde_DH_dom"/>
</dbReference>
<evidence type="ECO:0000313" key="11">
    <source>
        <dbReference type="Proteomes" id="UP000694557"/>
    </source>
</evidence>
<dbReference type="FunFam" id="3.40.605.10:FF:000004">
    <property type="entry name" value="Aldehyde dehydrogenase"/>
    <property type="match status" value="1"/>
</dbReference>
<dbReference type="GO" id="GO:0004028">
    <property type="term" value="F:3-chloroallyl aldehyde dehydrogenase activity"/>
    <property type="evidence" value="ECO:0007669"/>
    <property type="project" value="TreeGrafter"/>
</dbReference>
<dbReference type="InterPro" id="IPR016160">
    <property type="entry name" value="Ald_DH_CS_CYS"/>
</dbReference>
<protein>
    <recommendedName>
        <fullName evidence="4">Aldehyde dehydrogenase</fullName>
    </recommendedName>
</protein>
<reference evidence="10" key="2">
    <citation type="submission" date="2025-09" db="UniProtKB">
        <authorList>
            <consortium name="Ensembl"/>
        </authorList>
    </citation>
    <scope>IDENTIFICATION</scope>
</reference>
<evidence type="ECO:0000256" key="8">
    <source>
        <dbReference type="SAM" id="Phobius"/>
    </source>
</evidence>
<dbReference type="Proteomes" id="UP000694557">
    <property type="component" value="Unassembled WGS sequence"/>
</dbReference>
<evidence type="ECO:0000256" key="5">
    <source>
        <dbReference type="PIRSR" id="PIRSR036492-1"/>
    </source>
</evidence>
<feature type="active site" evidence="5">
    <location>
        <position position="244"/>
    </location>
</feature>
<dbReference type="Gene3D" id="3.40.605.10">
    <property type="entry name" value="Aldehyde Dehydrogenase, Chain A, domain 1"/>
    <property type="match status" value="1"/>
</dbReference>
<reference evidence="10" key="1">
    <citation type="submission" date="2025-08" db="UniProtKB">
        <authorList>
            <consortium name="Ensembl"/>
        </authorList>
    </citation>
    <scope>IDENTIFICATION</scope>
</reference>
<dbReference type="InterPro" id="IPR012394">
    <property type="entry name" value="Aldehyde_DH_NAD(P)"/>
</dbReference>
<name>A0A8C7JU99_ONCKI</name>
<dbReference type="PROSITE" id="PS00687">
    <property type="entry name" value="ALDEHYDE_DEHYDR_GLU"/>
    <property type="match status" value="1"/>
</dbReference>
<evidence type="ECO:0000313" key="10">
    <source>
        <dbReference type="Ensembl" id="ENSOKIP00005093762.1"/>
    </source>
</evidence>
<sequence>MSREQLVVERARRAFQTGMSKPLKFRVHQLKNLHRFITERRKDIADAVKKDLNKTEHSTELFETLGLEGEIDVAVERLAEWAAPRPVEKSLLTILDEVYIQPEPLGVVLIIGAWNYPWAVTLQPLVAAIAAGNAAVVKPSEVSSHSAKVMEELLPLYLDKELYPVVCGGVSETQELLRQRFDHIFYTGNSTVGKLVMEAAARHLTPVTLELGGKSPCYIDKDVDLRVACRRITWGKFVNCGQTCIAPDYILCEPSIQNRVVEGIRQTLLEFYGPDPKSSPDYGRIINQRHFNHVMALLDGYTAALGGQSDSSQRYIAPTVVKDVPPHARLMQEEIFGPLLPIVTVSDIDDAIHFISEREKPLAIYVFSSNKKVIKRMLAETTSGGVTVNDVMMHYTLNSLPFGGVGQSGTGRYHGKHTFDQLSHHRACLVKSLGMEEVNMVWYPPQNHQKARRVRLTMRTPLVDFSRKTYIWAVTATVFAFGLLVTLTAILLIAGGLNCTCWRVWQIWR</sequence>
<evidence type="ECO:0000259" key="9">
    <source>
        <dbReference type="Pfam" id="PF00171"/>
    </source>
</evidence>
<keyword evidence="11" id="KW-1185">Reference proteome</keyword>
<dbReference type="InterPro" id="IPR016161">
    <property type="entry name" value="Ald_DH/histidinol_DH"/>
</dbReference>
<feature type="domain" description="Aldehyde dehydrogenase" evidence="9">
    <location>
        <begin position="7"/>
        <end position="424"/>
    </location>
</feature>
<keyword evidence="8" id="KW-0812">Transmembrane</keyword>
<dbReference type="GeneTree" id="ENSGT00940000165264"/>
<dbReference type="Ensembl" id="ENSOKIT00005100240.1">
    <property type="protein sequence ID" value="ENSOKIP00005093762.1"/>
    <property type="gene ID" value="ENSOKIG00005040427.1"/>
</dbReference>
<dbReference type="InterPro" id="IPR029510">
    <property type="entry name" value="Ald_DH_CS_GLU"/>
</dbReference>
<dbReference type="AlphaFoldDB" id="A0A8C7JU99"/>
<dbReference type="Gene3D" id="3.40.309.10">
    <property type="entry name" value="Aldehyde Dehydrogenase, Chain A, domain 2"/>
    <property type="match status" value="1"/>
</dbReference>
<dbReference type="GO" id="GO:0004029">
    <property type="term" value="F:aldehyde dehydrogenase (NAD+) activity"/>
    <property type="evidence" value="ECO:0007669"/>
    <property type="project" value="TreeGrafter"/>
</dbReference>
<comment type="similarity">
    <text evidence="1 4 7">Belongs to the aldehyde dehydrogenase family.</text>
</comment>
<feature type="transmembrane region" description="Helical" evidence="8">
    <location>
        <begin position="470"/>
        <end position="494"/>
    </location>
</feature>